<dbReference type="AlphaFoldDB" id="A0A816WGU5"/>
<dbReference type="EMBL" id="CAJOBG010041099">
    <property type="protein sequence ID" value="CAF4405816.1"/>
    <property type="molecule type" value="Genomic_DNA"/>
</dbReference>
<evidence type="ECO:0000313" key="6">
    <source>
        <dbReference type="Proteomes" id="UP000663866"/>
    </source>
</evidence>
<evidence type="ECO:0000256" key="1">
    <source>
        <dbReference type="SAM" id="MobiDB-lite"/>
    </source>
</evidence>
<gene>
    <name evidence="4" type="ORF">OVN521_LOCUS35152</name>
    <name evidence="3" type="ORF">UXM345_LOCUS34435</name>
    <name evidence="2" type="ORF">WKI299_LOCUS26723</name>
</gene>
<protein>
    <submittedName>
        <fullName evidence="2">Uncharacterized protein</fullName>
    </submittedName>
</protein>
<sequence length="205" mass="23175">MLRSTESMMQYSSDDQVSTFNYPLTTTSSTVWDENQPWPNTDGIWTTSITAQVIMPVDDIEEYTESSFGNKRSRTNTTNSINKFMKYNNDHTTLDSNGDISEVHEPEKIYHEMATVPIQASSFSPELAVRSIVTNCLQEMQPPPPPVVSKRVRPERQYGEEITTGGLLQELKNKKVAKEAQLKRPRRTQKKLKGATVLPDSNSST</sequence>
<dbReference type="Proteomes" id="UP000663856">
    <property type="component" value="Unassembled WGS sequence"/>
</dbReference>
<reference evidence="2" key="1">
    <citation type="submission" date="2021-02" db="EMBL/GenBank/DDBJ databases">
        <authorList>
            <person name="Nowell W R."/>
        </authorList>
    </citation>
    <scope>NUCLEOTIDE SEQUENCE</scope>
</reference>
<feature type="compositionally biased region" description="Basic and acidic residues" evidence="1">
    <location>
        <begin position="171"/>
        <end position="182"/>
    </location>
</feature>
<dbReference type="EMBL" id="CAJOBF010012596">
    <property type="protein sequence ID" value="CAF4320411.1"/>
    <property type="molecule type" value="Genomic_DNA"/>
</dbReference>
<evidence type="ECO:0000313" key="3">
    <source>
        <dbReference type="EMBL" id="CAF4320411.1"/>
    </source>
</evidence>
<comment type="caution">
    <text evidence="2">The sequence shown here is derived from an EMBL/GenBank/DDBJ whole genome shotgun (WGS) entry which is preliminary data.</text>
</comment>
<evidence type="ECO:0000313" key="5">
    <source>
        <dbReference type="Proteomes" id="UP000663856"/>
    </source>
</evidence>
<proteinExistence type="predicted"/>
<feature type="region of interest" description="Disordered" evidence="1">
    <location>
        <begin position="140"/>
        <end position="205"/>
    </location>
</feature>
<evidence type="ECO:0000313" key="4">
    <source>
        <dbReference type="EMBL" id="CAF4405816.1"/>
    </source>
</evidence>
<feature type="compositionally biased region" description="Basic residues" evidence="1">
    <location>
        <begin position="183"/>
        <end position="193"/>
    </location>
</feature>
<dbReference type="Proteomes" id="UP000663842">
    <property type="component" value="Unassembled WGS sequence"/>
</dbReference>
<keyword evidence="6" id="KW-1185">Reference proteome</keyword>
<dbReference type="EMBL" id="CAJNRF010011619">
    <property type="protein sequence ID" value="CAF2133516.1"/>
    <property type="molecule type" value="Genomic_DNA"/>
</dbReference>
<accession>A0A816WGU5</accession>
<dbReference type="Proteomes" id="UP000663866">
    <property type="component" value="Unassembled WGS sequence"/>
</dbReference>
<organism evidence="2 5">
    <name type="scientific">Rotaria magnacalcarata</name>
    <dbReference type="NCBI Taxonomy" id="392030"/>
    <lineage>
        <taxon>Eukaryota</taxon>
        <taxon>Metazoa</taxon>
        <taxon>Spiralia</taxon>
        <taxon>Gnathifera</taxon>
        <taxon>Rotifera</taxon>
        <taxon>Eurotatoria</taxon>
        <taxon>Bdelloidea</taxon>
        <taxon>Philodinida</taxon>
        <taxon>Philodinidae</taxon>
        <taxon>Rotaria</taxon>
    </lineage>
</organism>
<evidence type="ECO:0000313" key="2">
    <source>
        <dbReference type="EMBL" id="CAF2133516.1"/>
    </source>
</evidence>
<name>A0A816WGU5_9BILA</name>